<dbReference type="Proteomes" id="UP000827721">
    <property type="component" value="Unassembled WGS sequence"/>
</dbReference>
<organism evidence="7 8">
    <name type="scientific">Xanthoceras sorbifolium</name>
    <dbReference type="NCBI Taxonomy" id="99658"/>
    <lineage>
        <taxon>Eukaryota</taxon>
        <taxon>Viridiplantae</taxon>
        <taxon>Streptophyta</taxon>
        <taxon>Embryophyta</taxon>
        <taxon>Tracheophyta</taxon>
        <taxon>Spermatophyta</taxon>
        <taxon>Magnoliopsida</taxon>
        <taxon>eudicotyledons</taxon>
        <taxon>Gunneridae</taxon>
        <taxon>Pentapetalae</taxon>
        <taxon>rosids</taxon>
        <taxon>malvids</taxon>
        <taxon>Sapindales</taxon>
        <taxon>Sapindaceae</taxon>
        <taxon>Xanthoceroideae</taxon>
        <taxon>Xanthoceras</taxon>
    </lineage>
</organism>
<accession>A0ABQ8IB39</accession>
<dbReference type="Gene3D" id="3.30.70.100">
    <property type="match status" value="1"/>
</dbReference>
<evidence type="ECO:0000313" key="8">
    <source>
        <dbReference type="Proteomes" id="UP000827721"/>
    </source>
</evidence>
<dbReference type="Pfam" id="PF00403">
    <property type="entry name" value="HMA"/>
    <property type="match status" value="1"/>
</dbReference>
<name>A0ABQ8IB39_9ROSI</name>
<dbReference type="PANTHER" id="PTHR46195">
    <property type="entry name" value="HEAVY METAL-ASSOCIATED ISOPRENYLATED PLANT PROTEIN 7"/>
    <property type="match status" value="1"/>
</dbReference>
<dbReference type="SUPFAM" id="SSF55008">
    <property type="entry name" value="HMA, heavy metal-associated domain"/>
    <property type="match status" value="1"/>
</dbReference>
<dbReference type="InterPro" id="IPR044577">
    <property type="entry name" value="HIPP4/7/8/17/18/19"/>
</dbReference>
<proteinExistence type="inferred from homology"/>
<evidence type="ECO:0000259" key="6">
    <source>
        <dbReference type="PROSITE" id="PS50846"/>
    </source>
</evidence>
<dbReference type="InterPro" id="IPR036163">
    <property type="entry name" value="HMA_dom_sf"/>
</dbReference>
<keyword evidence="3" id="KW-0449">Lipoprotein</keyword>
<evidence type="ECO:0000313" key="7">
    <source>
        <dbReference type="EMBL" id="KAH7573644.1"/>
    </source>
</evidence>
<evidence type="ECO:0000256" key="2">
    <source>
        <dbReference type="ARBA" id="ARBA00022723"/>
    </source>
</evidence>
<keyword evidence="4" id="KW-0636">Prenylation</keyword>
<evidence type="ECO:0000256" key="4">
    <source>
        <dbReference type="ARBA" id="ARBA00023289"/>
    </source>
</evidence>
<dbReference type="CDD" id="cd00371">
    <property type="entry name" value="HMA"/>
    <property type="match status" value="1"/>
</dbReference>
<gene>
    <name evidence="7" type="ORF">JRO89_XS03G0185400</name>
</gene>
<comment type="caution">
    <text evidence="7">The sequence shown here is derived from an EMBL/GenBank/DDBJ whole genome shotgun (WGS) entry which is preliminary data.</text>
</comment>
<reference evidence="7 8" key="1">
    <citation type="submission" date="2021-02" db="EMBL/GenBank/DDBJ databases">
        <title>Plant Genome Project.</title>
        <authorList>
            <person name="Zhang R.-G."/>
        </authorList>
    </citation>
    <scope>NUCLEOTIDE SEQUENCE [LARGE SCALE GENOMIC DNA]</scope>
    <source>
        <tissue evidence="7">Leaves</tissue>
    </source>
</reference>
<evidence type="ECO:0000256" key="1">
    <source>
        <dbReference type="ARBA" id="ARBA00022481"/>
    </source>
</evidence>
<sequence>MGNLNKNEQLEVVVVEFNVSMHCNACERTVARAISKFKGVETFTTDMNKHKVVVRGRIDPKKLLKKLKRKTGKRVEIVINNNNKQESSEVVTNEENRAPGAAVRDLPLFDCCKDSPLLMMFSDENPNACSIM</sequence>
<dbReference type="PANTHER" id="PTHR46195:SF18">
    <property type="entry name" value="SUPEROXIDE DISMUTASE 1 COPPER CHAPERONE-LIKE PROTEIN"/>
    <property type="match status" value="1"/>
</dbReference>
<protein>
    <recommendedName>
        <fullName evidence="6">HMA domain-containing protein</fullName>
    </recommendedName>
</protein>
<dbReference type="EMBL" id="JAFEMO010000003">
    <property type="protein sequence ID" value="KAH7573644.1"/>
    <property type="molecule type" value="Genomic_DNA"/>
</dbReference>
<keyword evidence="1" id="KW-0488">Methylation</keyword>
<evidence type="ECO:0000256" key="3">
    <source>
        <dbReference type="ARBA" id="ARBA00023288"/>
    </source>
</evidence>
<dbReference type="InterPro" id="IPR006121">
    <property type="entry name" value="HMA_dom"/>
</dbReference>
<feature type="domain" description="HMA" evidence="6">
    <location>
        <begin position="12"/>
        <end position="76"/>
    </location>
</feature>
<evidence type="ECO:0000256" key="5">
    <source>
        <dbReference type="ARBA" id="ARBA00024045"/>
    </source>
</evidence>
<comment type="similarity">
    <text evidence="5">Belongs to the HIPP family.</text>
</comment>
<keyword evidence="8" id="KW-1185">Reference proteome</keyword>
<dbReference type="PROSITE" id="PS50846">
    <property type="entry name" value="HMA_2"/>
    <property type="match status" value="1"/>
</dbReference>
<keyword evidence="2" id="KW-0479">Metal-binding</keyword>